<dbReference type="GO" id="GO:0005886">
    <property type="term" value="C:plasma membrane"/>
    <property type="evidence" value="ECO:0007669"/>
    <property type="project" value="UniProtKB-SubCell"/>
</dbReference>
<dbReference type="Proteomes" id="UP000294545">
    <property type="component" value="Unassembled WGS sequence"/>
</dbReference>
<evidence type="ECO:0000256" key="6">
    <source>
        <dbReference type="HAMAP-Rule" id="MF_01515"/>
    </source>
</evidence>
<keyword evidence="4 6" id="KW-1133">Transmembrane helix</keyword>
<comment type="similarity">
    <text evidence="6">Belongs to the UPF0316 family.</text>
</comment>
<evidence type="ECO:0000256" key="3">
    <source>
        <dbReference type="ARBA" id="ARBA00022692"/>
    </source>
</evidence>
<proteinExistence type="inferred from homology"/>
<dbReference type="PANTHER" id="PTHR40060:SF1">
    <property type="entry name" value="UPF0316 PROTEIN YEBE"/>
    <property type="match status" value="1"/>
</dbReference>
<evidence type="ECO:0000259" key="8">
    <source>
        <dbReference type="Pfam" id="PF18955"/>
    </source>
</evidence>
<comment type="subcellular location">
    <subcellularLocation>
        <location evidence="1 6">Cell membrane</location>
        <topology evidence="1 6">Multi-pass membrane protein</topology>
    </subcellularLocation>
</comment>
<gene>
    <name evidence="9" type="ORF">EDC19_1008</name>
</gene>
<evidence type="ECO:0000313" key="10">
    <source>
        <dbReference type="Proteomes" id="UP000294545"/>
    </source>
</evidence>
<protein>
    <recommendedName>
        <fullName evidence="6">UPF0316 protein EDC19_1008</fullName>
    </recommendedName>
</protein>
<feature type="transmembrane region" description="Helical" evidence="6">
    <location>
        <begin position="65"/>
        <end position="82"/>
    </location>
</feature>
<evidence type="ECO:0000256" key="1">
    <source>
        <dbReference type="ARBA" id="ARBA00004651"/>
    </source>
</evidence>
<dbReference type="Pfam" id="PF10035">
    <property type="entry name" value="DUF2179"/>
    <property type="match status" value="1"/>
</dbReference>
<reference evidence="9 10" key="1">
    <citation type="submission" date="2019-03" db="EMBL/GenBank/DDBJ databases">
        <title>Genomic Encyclopedia of Type Strains, Phase IV (KMG-IV): sequencing the most valuable type-strain genomes for metagenomic binning, comparative biology and taxonomic classification.</title>
        <authorList>
            <person name="Goeker M."/>
        </authorList>
    </citation>
    <scope>NUCLEOTIDE SEQUENCE [LARGE SCALE GENOMIC DNA]</scope>
    <source>
        <strain evidence="9 10">DSM 24176</strain>
    </source>
</reference>
<keyword evidence="10" id="KW-1185">Reference proteome</keyword>
<dbReference type="HAMAP" id="MF_01515">
    <property type="entry name" value="UPF0316"/>
    <property type="match status" value="1"/>
</dbReference>
<evidence type="ECO:0000313" key="9">
    <source>
        <dbReference type="EMBL" id="TCK98577.1"/>
    </source>
</evidence>
<feature type="transmembrane region" description="Helical" evidence="6">
    <location>
        <begin position="6"/>
        <end position="27"/>
    </location>
</feature>
<keyword evidence="2 6" id="KW-1003">Cell membrane</keyword>
<dbReference type="Pfam" id="PF18955">
    <property type="entry name" value="DUF5698"/>
    <property type="match status" value="1"/>
</dbReference>
<name>A0A4R1MZ31_9FIRM</name>
<keyword evidence="5 6" id="KW-0472">Membrane</keyword>
<dbReference type="OrthoDB" id="48231at2"/>
<organism evidence="9 10">
    <name type="scientific">Natranaerovirga hydrolytica</name>
    <dbReference type="NCBI Taxonomy" id="680378"/>
    <lineage>
        <taxon>Bacteria</taxon>
        <taxon>Bacillati</taxon>
        <taxon>Bacillota</taxon>
        <taxon>Clostridia</taxon>
        <taxon>Lachnospirales</taxon>
        <taxon>Natranaerovirgaceae</taxon>
        <taxon>Natranaerovirga</taxon>
    </lineage>
</organism>
<evidence type="ECO:0000256" key="2">
    <source>
        <dbReference type="ARBA" id="ARBA00022475"/>
    </source>
</evidence>
<dbReference type="AlphaFoldDB" id="A0A4R1MZ31"/>
<dbReference type="InterPro" id="IPR022930">
    <property type="entry name" value="UPF0316"/>
</dbReference>
<accession>A0A4R1MZ31</accession>
<dbReference type="RefSeq" id="WP_132281423.1">
    <property type="nucleotide sequence ID" value="NZ_SMGQ01000011.1"/>
</dbReference>
<dbReference type="InterPro" id="IPR019264">
    <property type="entry name" value="DUF2179"/>
</dbReference>
<dbReference type="EMBL" id="SMGQ01000011">
    <property type="protein sequence ID" value="TCK98577.1"/>
    <property type="molecule type" value="Genomic_DNA"/>
</dbReference>
<feature type="domain" description="DUF2179" evidence="7">
    <location>
        <begin position="115"/>
        <end position="166"/>
    </location>
</feature>
<evidence type="ECO:0000256" key="5">
    <source>
        <dbReference type="ARBA" id="ARBA00023136"/>
    </source>
</evidence>
<feature type="domain" description="DUF5698" evidence="8">
    <location>
        <begin position="22"/>
        <end position="80"/>
    </location>
</feature>
<dbReference type="CDD" id="cd16381">
    <property type="entry name" value="YitT_C_like_1"/>
    <property type="match status" value="1"/>
</dbReference>
<feature type="transmembrane region" description="Helical" evidence="6">
    <location>
        <begin position="39"/>
        <end position="59"/>
    </location>
</feature>
<dbReference type="InterPro" id="IPR044035">
    <property type="entry name" value="DUF5698"/>
</dbReference>
<sequence>MFTLLIYILIFLVKVLEVTLATTRIVLITKGEKLKGAIIGFFEAILWTVLVSTVLADVTSDPYKVLIYALGFAVGNYVGTIFEQKLGFGTVRIETIANEENGLKLAKELRENGFAVTVVDGEGMHSKRLVIIMHIKRKNTEKAIRLIKKLQGDVFITVNEVKPVYGGYGLFKK</sequence>
<evidence type="ECO:0000256" key="4">
    <source>
        <dbReference type="ARBA" id="ARBA00022989"/>
    </source>
</evidence>
<dbReference type="PANTHER" id="PTHR40060">
    <property type="entry name" value="UPF0316 PROTEIN YEBE"/>
    <property type="match status" value="1"/>
</dbReference>
<comment type="caution">
    <text evidence="9">The sequence shown here is derived from an EMBL/GenBank/DDBJ whole genome shotgun (WGS) entry which is preliminary data.</text>
</comment>
<keyword evidence="3 6" id="KW-0812">Transmembrane</keyword>
<evidence type="ECO:0000259" key="7">
    <source>
        <dbReference type="Pfam" id="PF10035"/>
    </source>
</evidence>